<accession>A0A5B7IFH3</accession>
<feature type="compositionally biased region" description="Polar residues" evidence="1">
    <location>
        <begin position="61"/>
        <end position="72"/>
    </location>
</feature>
<protein>
    <submittedName>
        <fullName evidence="2">Uncharacterized protein</fullName>
    </submittedName>
</protein>
<dbReference type="EMBL" id="VSRR010051156">
    <property type="protein sequence ID" value="MPC79434.1"/>
    <property type="molecule type" value="Genomic_DNA"/>
</dbReference>
<name>A0A5B7IFH3_PORTR</name>
<gene>
    <name evidence="2" type="ORF">E2C01_073962</name>
</gene>
<dbReference type="OrthoDB" id="2635at2759"/>
<comment type="caution">
    <text evidence="2">The sequence shown here is derived from an EMBL/GenBank/DDBJ whole genome shotgun (WGS) entry which is preliminary data.</text>
</comment>
<evidence type="ECO:0000256" key="1">
    <source>
        <dbReference type="SAM" id="MobiDB-lite"/>
    </source>
</evidence>
<organism evidence="2 3">
    <name type="scientific">Portunus trituberculatus</name>
    <name type="common">Swimming crab</name>
    <name type="synonym">Neptunus trituberculatus</name>
    <dbReference type="NCBI Taxonomy" id="210409"/>
    <lineage>
        <taxon>Eukaryota</taxon>
        <taxon>Metazoa</taxon>
        <taxon>Ecdysozoa</taxon>
        <taxon>Arthropoda</taxon>
        <taxon>Crustacea</taxon>
        <taxon>Multicrustacea</taxon>
        <taxon>Malacostraca</taxon>
        <taxon>Eumalacostraca</taxon>
        <taxon>Eucarida</taxon>
        <taxon>Decapoda</taxon>
        <taxon>Pleocyemata</taxon>
        <taxon>Brachyura</taxon>
        <taxon>Eubrachyura</taxon>
        <taxon>Portunoidea</taxon>
        <taxon>Portunidae</taxon>
        <taxon>Portuninae</taxon>
        <taxon>Portunus</taxon>
    </lineage>
</organism>
<dbReference type="AlphaFoldDB" id="A0A5B7IFH3"/>
<keyword evidence="3" id="KW-1185">Reference proteome</keyword>
<dbReference type="Proteomes" id="UP000324222">
    <property type="component" value="Unassembled WGS sequence"/>
</dbReference>
<feature type="compositionally biased region" description="Basic and acidic residues" evidence="1">
    <location>
        <begin position="76"/>
        <end position="91"/>
    </location>
</feature>
<feature type="compositionally biased region" description="Basic residues" evidence="1">
    <location>
        <begin position="43"/>
        <end position="60"/>
    </location>
</feature>
<evidence type="ECO:0000313" key="3">
    <source>
        <dbReference type="Proteomes" id="UP000324222"/>
    </source>
</evidence>
<proteinExistence type="predicted"/>
<feature type="region of interest" description="Disordered" evidence="1">
    <location>
        <begin position="30"/>
        <end position="127"/>
    </location>
</feature>
<evidence type="ECO:0000313" key="2">
    <source>
        <dbReference type="EMBL" id="MPC79434.1"/>
    </source>
</evidence>
<reference evidence="2 3" key="1">
    <citation type="submission" date="2019-05" db="EMBL/GenBank/DDBJ databases">
        <title>Another draft genome of Portunus trituberculatus and its Hox gene families provides insights of decapod evolution.</title>
        <authorList>
            <person name="Jeong J.-H."/>
            <person name="Song I."/>
            <person name="Kim S."/>
            <person name="Choi T."/>
            <person name="Kim D."/>
            <person name="Ryu S."/>
            <person name="Kim W."/>
        </authorList>
    </citation>
    <scope>NUCLEOTIDE SEQUENCE [LARGE SCALE GENOMIC DNA]</scope>
    <source>
        <tissue evidence="2">Muscle</tissue>
    </source>
</reference>
<sequence length="127" mass="14237">MFSHSCQCCCRQAPTCSSISAASLARSVTAPRAATEESLRAKGTTRLRSRRVWNRRRRNQCKVSGTNGTTSLKVCPHWERESGQEQERETLIHAGNGGGHTGSSQRMASLRVEKQESKKRQQFTYHT</sequence>